<organism evidence="2 3">
    <name type="scientific">Halodesulfovibrio aestuarii</name>
    <dbReference type="NCBI Taxonomy" id="126333"/>
    <lineage>
        <taxon>Bacteria</taxon>
        <taxon>Pseudomonadati</taxon>
        <taxon>Thermodesulfobacteriota</taxon>
        <taxon>Desulfovibrionia</taxon>
        <taxon>Desulfovibrionales</taxon>
        <taxon>Desulfovibrionaceae</taxon>
        <taxon>Halodesulfovibrio</taxon>
    </lineage>
</organism>
<evidence type="ECO:0000313" key="3">
    <source>
        <dbReference type="Proteomes" id="UP001568358"/>
    </source>
</evidence>
<proteinExistence type="predicted"/>
<accession>A0ABV4JTU5</accession>
<protein>
    <submittedName>
        <fullName evidence="2">Helix-turn-helix transcriptional regulator</fullName>
    </submittedName>
</protein>
<name>A0ABV4JTU5_9BACT</name>
<dbReference type="EMBL" id="JBFSOO010000008">
    <property type="protein sequence ID" value="MEZ6854166.1"/>
    <property type="molecule type" value="Genomic_DNA"/>
</dbReference>
<dbReference type="Pfam" id="PF12728">
    <property type="entry name" value="HTH_17"/>
    <property type="match status" value="1"/>
</dbReference>
<dbReference type="RefSeq" id="WP_371150709.1">
    <property type="nucleotide sequence ID" value="NZ_JBFSOO010000008.1"/>
</dbReference>
<keyword evidence="3" id="KW-1185">Reference proteome</keyword>
<dbReference type="InterPro" id="IPR009061">
    <property type="entry name" value="DNA-bd_dom_put_sf"/>
</dbReference>
<feature type="domain" description="Helix-turn-helix" evidence="1">
    <location>
        <begin position="31"/>
        <end position="81"/>
    </location>
</feature>
<evidence type="ECO:0000313" key="2">
    <source>
        <dbReference type="EMBL" id="MEZ6854166.1"/>
    </source>
</evidence>
<dbReference type="SUPFAM" id="SSF46955">
    <property type="entry name" value="Putative DNA-binding domain"/>
    <property type="match status" value="1"/>
</dbReference>
<sequence length="89" mass="10418">MHPDYAEVYREEVRQALAPVVQLETLSRREMLTVNEVEALYGVCARTLNNMRSQGRGPKFVKFGRTVRYRKADLNAYFDANTELTYDQR</sequence>
<dbReference type="Proteomes" id="UP001568358">
    <property type="component" value="Unassembled WGS sequence"/>
</dbReference>
<evidence type="ECO:0000259" key="1">
    <source>
        <dbReference type="Pfam" id="PF12728"/>
    </source>
</evidence>
<reference evidence="2 3" key="1">
    <citation type="submission" date="2024-07" db="EMBL/GenBank/DDBJ databases">
        <title>Active virus-host system and metabolic interactions in a Lokiarchaeon culture.</title>
        <authorList>
            <person name="Ponce Toledo R.I."/>
            <person name="Rodrigues Oliveira T."/>
            <person name="Schleper C."/>
        </authorList>
    </citation>
    <scope>NUCLEOTIDE SEQUENCE [LARGE SCALE GENOMIC DNA]</scope>
    <source>
        <strain evidence="2 3">B35</strain>
    </source>
</reference>
<comment type="caution">
    <text evidence="2">The sequence shown here is derived from an EMBL/GenBank/DDBJ whole genome shotgun (WGS) entry which is preliminary data.</text>
</comment>
<dbReference type="InterPro" id="IPR041657">
    <property type="entry name" value="HTH_17"/>
</dbReference>
<gene>
    <name evidence="2" type="ORF">AB2Z07_11615</name>
</gene>